<dbReference type="EMBL" id="VSWC01000077">
    <property type="protein sequence ID" value="KAA1095525.1"/>
    <property type="molecule type" value="Genomic_DNA"/>
</dbReference>
<evidence type="ECO:0000313" key="2">
    <source>
        <dbReference type="EMBL" id="KAA1095525.1"/>
    </source>
</evidence>
<feature type="region of interest" description="Disordered" evidence="1">
    <location>
        <begin position="20"/>
        <end position="48"/>
    </location>
</feature>
<reference evidence="2 3" key="1">
    <citation type="submission" date="2019-05" db="EMBL/GenBank/DDBJ databases">
        <title>Emergence of the Ug99 lineage of the wheat stem rust pathogen through somatic hybridization.</title>
        <authorList>
            <person name="Li F."/>
            <person name="Upadhyaya N.M."/>
            <person name="Sperschneider J."/>
            <person name="Matny O."/>
            <person name="Nguyen-Phuc H."/>
            <person name="Mago R."/>
            <person name="Raley C."/>
            <person name="Miller M.E."/>
            <person name="Silverstein K.A.T."/>
            <person name="Henningsen E."/>
            <person name="Hirsch C.D."/>
            <person name="Visser B."/>
            <person name="Pretorius Z.A."/>
            <person name="Steffenson B.J."/>
            <person name="Schwessinger B."/>
            <person name="Dodds P.N."/>
            <person name="Figueroa M."/>
        </authorList>
    </citation>
    <scope>NUCLEOTIDE SEQUENCE [LARGE SCALE GENOMIC DNA]</scope>
    <source>
        <strain evidence="2">21-0</strain>
    </source>
</reference>
<dbReference type="Proteomes" id="UP000324748">
    <property type="component" value="Unassembled WGS sequence"/>
</dbReference>
<organism evidence="2 3">
    <name type="scientific">Puccinia graminis f. sp. tritici</name>
    <dbReference type="NCBI Taxonomy" id="56615"/>
    <lineage>
        <taxon>Eukaryota</taxon>
        <taxon>Fungi</taxon>
        <taxon>Dikarya</taxon>
        <taxon>Basidiomycota</taxon>
        <taxon>Pucciniomycotina</taxon>
        <taxon>Pucciniomycetes</taxon>
        <taxon>Pucciniales</taxon>
        <taxon>Pucciniaceae</taxon>
        <taxon>Puccinia</taxon>
    </lineage>
</organism>
<evidence type="ECO:0000256" key="1">
    <source>
        <dbReference type="SAM" id="MobiDB-lite"/>
    </source>
</evidence>
<dbReference type="AlphaFoldDB" id="A0A5B0P1R2"/>
<protein>
    <submittedName>
        <fullName evidence="2">Uncharacterized protein</fullName>
    </submittedName>
</protein>
<proteinExistence type="predicted"/>
<name>A0A5B0P1R2_PUCGR</name>
<feature type="region of interest" description="Disordered" evidence="1">
    <location>
        <begin position="64"/>
        <end position="95"/>
    </location>
</feature>
<feature type="compositionally biased region" description="Basic and acidic residues" evidence="1">
    <location>
        <begin position="22"/>
        <end position="38"/>
    </location>
</feature>
<accession>A0A5B0P1R2</accession>
<keyword evidence="3" id="KW-1185">Reference proteome</keyword>
<sequence>MLHSTKAETLFHLVQKESFTFQKERQSSKLEERGEEGKSLSPWISGSRCGLDVLGTKRTSDVHSASVTFPDFKTPSQVDGDHNKSGSSPKPKADKVDVDFVLKQIVLRLGEERTAEIAEEESRQLSLLPVAEEHNLPKNIKQALAGPDADLWKSRC</sequence>
<gene>
    <name evidence="2" type="ORF">PGT21_000190</name>
</gene>
<comment type="caution">
    <text evidence="2">The sequence shown here is derived from an EMBL/GenBank/DDBJ whole genome shotgun (WGS) entry which is preliminary data.</text>
</comment>
<evidence type="ECO:0000313" key="3">
    <source>
        <dbReference type="Proteomes" id="UP000324748"/>
    </source>
</evidence>